<feature type="compositionally biased region" description="Acidic residues" evidence="2">
    <location>
        <begin position="2341"/>
        <end position="2350"/>
    </location>
</feature>
<feature type="compositionally biased region" description="Basic and acidic residues" evidence="2">
    <location>
        <begin position="2617"/>
        <end position="2634"/>
    </location>
</feature>
<feature type="region of interest" description="Disordered" evidence="2">
    <location>
        <begin position="2031"/>
        <end position="2130"/>
    </location>
</feature>
<feature type="region of interest" description="Disordered" evidence="2">
    <location>
        <begin position="1462"/>
        <end position="1492"/>
    </location>
</feature>
<evidence type="ECO:0000256" key="2">
    <source>
        <dbReference type="SAM" id="MobiDB-lite"/>
    </source>
</evidence>
<feature type="region of interest" description="Disordered" evidence="2">
    <location>
        <begin position="3280"/>
        <end position="3366"/>
    </location>
</feature>
<feature type="region of interest" description="Disordered" evidence="2">
    <location>
        <begin position="3220"/>
        <end position="3247"/>
    </location>
</feature>
<feature type="region of interest" description="Disordered" evidence="2">
    <location>
        <begin position="625"/>
        <end position="658"/>
    </location>
</feature>
<feature type="compositionally biased region" description="Low complexity" evidence="2">
    <location>
        <begin position="12"/>
        <end position="26"/>
    </location>
</feature>
<feature type="compositionally biased region" description="Basic and acidic residues" evidence="2">
    <location>
        <begin position="2404"/>
        <end position="2430"/>
    </location>
</feature>
<proteinExistence type="predicted"/>
<feature type="compositionally biased region" description="Basic and acidic residues" evidence="2">
    <location>
        <begin position="1954"/>
        <end position="1966"/>
    </location>
</feature>
<feature type="compositionally biased region" description="Basic and acidic residues" evidence="2">
    <location>
        <begin position="2351"/>
        <end position="2388"/>
    </location>
</feature>
<feature type="compositionally biased region" description="Basic and acidic residues" evidence="2">
    <location>
        <begin position="2567"/>
        <end position="2583"/>
    </location>
</feature>
<feature type="compositionally biased region" description="Polar residues" evidence="2">
    <location>
        <begin position="3334"/>
        <end position="3343"/>
    </location>
</feature>
<protein>
    <submittedName>
        <fullName evidence="3">Uncharacterized protein</fullName>
    </submittedName>
</protein>
<feature type="compositionally biased region" description="Polar residues" evidence="2">
    <location>
        <begin position="1770"/>
        <end position="1779"/>
    </location>
</feature>
<feature type="region of interest" description="Disordered" evidence="2">
    <location>
        <begin position="2565"/>
        <end position="2604"/>
    </location>
</feature>
<feature type="region of interest" description="Disordered" evidence="2">
    <location>
        <begin position="1"/>
        <end position="128"/>
    </location>
</feature>
<keyword evidence="4" id="KW-1185">Reference proteome</keyword>
<feature type="region of interest" description="Disordered" evidence="2">
    <location>
        <begin position="3510"/>
        <end position="3586"/>
    </location>
</feature>
<feature type="region of interest" description="Disordered" evidence="2">
    <location>
        <begin position="2617"/>
        <end position="2640"/>
    </location>
</feature>
<gene>
    <name evidence="3" type="ORF">FF38_10628</name>
</gene>
<feature type="compositionally biased region" description="Acidic residues" evidence="2">
    <location>
        <begin position="2055"/>
        <end position="2073"/>
    </location>
</feature>
<feature type="compositionally biased region" description="Acidic residues" evidence="2">
    <location>
        <begin position="1546"/>
        <end position="1558"/>
    </location>
</feature>
<feature type="region of interest" description="Disordered" evidence="2">
    <location>
        <begin position="165"/>
        <end position="190"/>
    </location>
</feature>
<feature type="region of interest" description="Disordered" evidence="2">
    <location>
        <begin position="582"/>
        <end position="602"/>
    </location>
</feature>
<reference evidence="3 4" key="1">
    <citation type="journal article" date="2015" name="Nat. Commun.">
        <title>Lucilia cuprina genome unlocks parasitic fly biology to underpin future interventions.</title>
        <authorList>
            <person name="Anstead C.A."/>
            <person name="Korhonen P.K."/>
            <person name="Young N.D."/>
            <person name="Hall R.S."/>
            <person name="Jex A.R."/>
            <person name="Murali S.C."/>
            <person name="Hughes D.S."/>
            <person name="Lee S.F."/>
            <person name="Perry T."/>
            <person name="Stroehlein A.J."/>
            <person name="Ansell B.R."/>
            <person name="Breugelmans B."/>
            <person name="Hofmann A."/>
            <person name="Qu J."/>
            <person name="Dugan S."/>
            <person name="Lee S.L."/>
            <person name="Chao H."/>
            <person name="Dinh H."/>
            <person name="Han Y."/>
            <person name="Doddapaneni H.V."/>
            <person name="Worley K.C."/>
            <person name="Muzny D.M."/>
            <person name="Ioannidis P."/>
            <person name="Waterhouse R.M."/>
            <person name="Zdobnov E.M."/>
            <person name="James P.J."/>
            <person name="Bagnall N.H."/>
            <person name="Kotze A.C."/>
            <person name="Gibbs R.A."/>
            <person name="Richards S."/>
            <person name="Batterham P."/>
            <person name="Gasser R.B."/>
        </authorList>
    </citation>
    <scope>NUCLEOTIDE SEQUENCE [LARGE SCALE GENOMIC DNA]</scope>
    <source>
        <strain evidence="3 4">LS</strain>
        <tissue evidence="3">Full body</tissue>
    </source>
</reference>
<feature type="compositionally biased region" description="Polar residues" evidence="2">
    <location>
        <begin position="2317"/>
        <end position="2326"/>
    </location>
</feature>
<evidence type="ECO:0000313" key="3">
    <source>
        <dbReference type="EMBL" id="KNC29357.1"/>
    </source>
</evidence>
<feature type="compositionally biased region" description="Basic and acidic residues" evidence="2">
    <location>
        <begin position="1659"/>
        <end position="1683"/>
    </location>
</feature>
<feature type="compositionally biased region" description="Basic and acidic residues" evidence="2">
    <location>
        <begin position="1572"/>
        <end position="1587"/>
    </location>
</feature>
<feature type="region of interest" description="Disordered" evidence="2">
    <location>
        <begin position="2812"/>
        <end position="2836"/>
    </location>
</feature>
<dbReference type="Proteomes" id="UP000037069">
    <property type="component" value="Unassembled WGS sequence"/>
</dbReference>
<feature type="compositionally biased region" description="Basic and acidic residues" evidence="2">
    <location>
        <begin position="1609"/>
        <end position="1633"/>
    </location>
</feature>
<evidence type="ECO:0000256" key="1">
    <source>
        <dbReference type="SAM" id="Coils"/>
    </source>
</evidence>
<feature type="compositionally biased region" description="Basic and acidic residues" evidence="2">
    <location>
        <begin position="2042"/>
        <end position="2054"/>
    </location>
</feature>
<feature type="compositionally biased region" description="Polar residues" evidence="2">
    <location>
        <begin position="1043"/>
        <end position="1053"/>
    </location>
</feature>
<name>A0A0L0CAT1_LUCCU</name>
<feature type="compositionally biased region" description="Acidic residues" evidence="2">
    <location>
        <begin position="3555"/>
        <end position="3573"/>
    </location>
</feature>
<feature type="region of interest" description="Disordered" evidence="2">
    <location>
        <begin position="3135"/>
        <end position="3154"/>
    </location>
</feature>
<feature type="compositionally biased region" description="Polar residues" evidence="2">
    <location>
        <begin position="1636"/>
        <end position="1647"/>
    </location>
</feature>
<feature type="compositionally biased region" description="Acidic residues" evidence="2">
    <location>
        <begin position="2093"/>
        <end position="2106"/>
    </location>
</feature>
<feature type="compositionally biased region" description="Basic and acidic residues" evidence="2">
    <location>
        <begin position="3344"/>
        <end position="3366"/>
    </location>
</feature>
<sequence>MDAVNAVVTQPTASSATVSANTTTTAKIPSSTSNAINVNQSNNNIHSHTNTHSTTTATTNNSNQNNSNISIGGGGGGGVNNNSSNSNSSCSSSSTSSNSSGYGSTTTTPTNNYDLQQQTTPTTTPIPTTPVAIAEPIIPVATVAAVTPYYNESITSHNLETHQLQQHHTLHTQQQQHLQHQQQQHHLLQPQHHQLPQNHLQTNLQQQQYLSRQQYYSTYDYQQAVTPTHNLSTGPSSSSTPAYNSGIASPYDITATPYGSGQYKNSGLTGSLNYERGSTVRTNVASYNPQQQQQQQTEQHPTKTINQQTQPFPAVLSTSKQRTSSLIGNSTSTNTSKPQAAATPFYAQPLAPQSHSNPTTFYDNTKYKMPLDYHDTYGNPSAAATASVYHQQQKYYAAAKSQLKEACYGTPPGLANSKSVYPNTGNYFPTPAPSYDKYMYPHNAATGYTSSTGHLGNETPPEVGNYRKPVGANTINSPSWPWGIDYASGNSRTIPPPPPTNHLPTATVAPTHATYLTPNPSALARDPYYMGPEKYPMKYDKYAAASYQQSYVSPPGSRHHIWPNTPHGSNLTQLNERHMLASGPTAPAPSHGLHGAPYFPANPNNGLNSRQSCCPQPYQPQSCYYPPSHAIPPRLTHNQTPTANAPSSAYLSSQTSLGQSPHLNALSASCKYGGIIPDYGNGNKMKNSNDLYLNAHHYDTNTSPHNYGYGTATAHSNQQLYASNAHQPMAHGITPSSLLTHDPLNANPASYTNDLSLTTSNFDNYHTHLDTHLSPPTLAGIHSQQPPPAYGPTVAKRALLDYRKPIQPQPPPTIAEECYTTLSSRDHYNQQELLNTPETTTTFGEYETHQNNAASLTSFTHSTEVLQEADKTNDEGNKNLSLRDFIANWNDDEDEYQNAEELNFDQNNVIDEVLQTAPVEQEAAAATVVIQKSEIIKTSTDESKNKAESKVNHKPQENLDNSTLNESYVNLPDIVIDIEKSNNVNNSITTPTTSPVPNTTPKDNNTSLNLNNFDVEKELDELKLKKPTQQQDTTKDLNDIKDTNSVSTPQISPCKNLTTQLSFEDLNLEPTNKTVLNGEQSSELTENYFKDMEGYESGSSRHSNESAFEKEYETFINKITSEPIKTKSLEEQATEIDFEQNVQDFSKFYKRKRKLKEDELKAHEPDELKAQNQKKLKPNKANKVNINSNFPQVYTKKSRNRWPKGKPQTFHKRKPLSLYYKIIHSIRRFGLYRLRRVREYMSELKEKHLPLIKRQSIKNYTHDKPENLTNPKTLKALCIIAINSEEFRRMLMLTLAVDCGECSLENEDKHICTDPSCETCEVIKSLMEAEGSFEDTLVQQVTEPITESVLILSEDVNSETLEILENVIYLKDEHKMISNDIENIQYSKENTTLLDAQVLEQCNLNPANSYFETQSDSQYESNIEKSVAEFDLKNWYEKSKSPEQDLSAKDNSDMFVSEAAITESDQAIPLSPKTEKETSEIPLQLGSEQDKLNYAKVESEPDDVKQNKSEESHPGFLTELCEDENSNISNATTTKKTSTEVKKDDSDSEESDSSESDSDSSSSSSDDESASEESKESSKKSNAKDIDSDTDSESDLENDDENLNSDTEESNHSKINDLEKHNSDCKEHQKLADSFKNVNSESETPNSDSDESYHSNVPDLEKNKSDNNEVEKSNDLFKKESENVHPTPRKSPTKSISDVEDEITPKRQQRIVLRIKKSFQPSPDNNDSREIYVSEKSIEFDSQTESGTEDDDIVSTTSKSSQKPKDSFDDQNSNKSLSPNKELENHSESESEDDNISENEFNQITKRPKRETTTEKSMESQKELGNQTDSESDEDDDVTEKERQSPFTSPKQNAFVDHQSESEDDEIPEKKSKLMAKSPTHKRYNISNASEDLKVSMESVPKEHNILSRTSVIISTSLILSPQHHNSEEVTNLFTENQVEKEIEKRDDVISIKETKLSSKQDDLKNSSEPSNEPVRLSLENEVTDLIPTSQDLLNEEKTADLLAETSKLSPKLESSKDIVKNEKFTEHRAIFDEQITQNESKFNRKEESSHIEDDIPAESQSEDDTDEEEKENLEEPIKKDADHKMVQSESESSSDSEYDSEDEENPKDSMPIVISDDESMDKTSAIDNHHQPIKCIRKTSEDSLQQSDSSGSLHDFDEDSQDFISEIHSNLSSNIVNSPKMSKSASKDEILPATQTLITSENIIKIAKILEEKDISNNIIQTDEQFDSDIKCSKENLTLESVKNLEEKQFLNNTNQSDEKLAADIRDPKEDLSMEMLHSDNLKNNDESNNSNEIPKESSSDVNCSEDLLPLDSVTIKETQNIESETATEKSLSEYSSTSDDSDEENDDELSTKEDNETEKVPEITLDKKDQKSDEEVESHTNTEKSLSEYSSTSDDSDEENDDKLSTKEDNETEKVPEITLDKKDKKSDEEVEDIFSIEEDKQTGKDLQISVDNKEQKSINFESNLNDFECNENVIAPLNCLDSNPSQVNDEKKILHESEASSKDPDTFEQNNKTLDILSIQTVPKETVNVLVENNPSRISENLEILADVIVNQISAEHVIQTKMVESETDPKPTENEKTDTQDNTDSSTSEIYDSMQQPEDKESEIVVKSIIEERTENRNDESDLEKMHRETSNSFDTTCCDEQSTEIKDSIHQLEAKECEINSKSIIVEPSKAITYSDKMCDASNLEKVHRETSDTFDATCSNEHSTAEIKTDEQNISGTKTAEFDKDESNAIVEEAKPVSKRFMENSESSVDHNNDRINYLKETFSSDDLNIEIETENSETVVEAVTVQSESLEKENTADILKETSNSLKNASDQSDVTLDPLTKEPNNIPFPESIKENVKINLQPETKESELISQQEIFEVSNDQSSKVITERSEIISKMETKVSEIVSKDIANDSDTLDHSNKQLNKTSGNTCELSKNKEETTHILIKSVDEDIAESLEEKIAEKETELATIFSESITKNSDSQEESDKQTSEVLEEIYEETKKIPNTWDDTDIFKEVSQECLESIEETLDQKESNGDDITIKESVLNLVTEISEIPKDNETKSEAIIKQNENIVAVSEASEFPEENETISEAIIQPNLEEQTVSLEQPKSENNEMETTTESYKSTTDICQTKSEALVLKPKRLIENENQTSENYESDSVHASPTNPEAFIENTNNLIKTSNEERVHQHLTTIDDVTSNEEEVSMALQEDLAKSEVVEQLNNLVEDKLETFEVDGEESKVQQKECSPVEDSNENMPTNEEETEVISGFQDELKALNGQTDEKLTVEHQIKSLHENIGDNNNISQDVNKTPKSIDQETGSNQITQPKDDELPSKNYKPEVNKIPESFDQETGSNQTAQPKDDELPNKIYKADEDPKVEHQTKTLERIPNQTTLPKDIKLPTNKYRADEGTTVVVQQTETLEHIPNSSLSETVLTKDNQEDISQGFLGFKNQSSFEDESEDFHGFEDLEEVARIRQEIENLNDDSTANDGFLNYGALSRELHKTSTTSLTGSTSSEINELEALEKELSQHQPEIEGDDEEEEDKQTEQDVQIATDKVVSTNDIEHIKQMLESDEEQQEQEENGNTEGDMDGVQSTRADTSKDKSKYILSSVNSIIPKLSDLCRAALNSSLNSNSNLAQDTTETSTILVERELSVEEALAEMYRQAGVLLSDPEDCDNDISPSGDEEAHDVLLINLQEILNSDNNDVYVLQCDMNENVLNVVQQTNEERNEQEPPVSHDMEVNVNAERVNRVQFIGILDTQSTEPQIHIISSDSESEVIILSDDESDNGYRPFLARPERITIPFINDGNDDINNMDNLSDISTIHHEEIVPDNLNKFLQEEFYKYLHEKYVQRNISKYYHANRVLKKYRKRYIKSKRQ</sequence>
<feature type="compositionally biased region" description="Basic residues" evidence="2">
    <location>
        <begin position="1707"/>
        <end position="1717"/>
    </location>
</feature>
<dbReference type="OMA" id="PHQLAYP"/>
<feature type="region of interest" description="Disordered" evidence="2">
    <location>
        <begin position="984"/>
        <end position="1009"/>
    </location>
</feature>
<feature type="compositionally biased region" description="Basic and acidic residues" evidence="2">
    <location>
        <begin position="2074"/>
        <end position="2087"/>
    </location>
</feature>
<organism evidence="3 4">
    <name type="scientific">Lucilia cuprina</name>
    <name type="common">Green bottle fly</name>
    <name type="synonym">Australian sheep blowfly</name>
    <dbReference type="NCBI Taxonomy" id="7375"/>
    <lineage>
        <taxon>Eukaryota</taxon>
        <taxon>Metazoa</taxon>
        <taxon>Ecdysozoa</taxon>
        <taxon>Arthropoda</taxon>
        <taxon>Hexapoda</taxon>
        <taxon>Insecta</taxon>
        <taxon>Pterygota</taxon>
        <taxon>Neoptera</taxon>
        <taxon>Endopterygota</taxon>
        <taxon>Diptera</taxon>
        <taxon>Brachycera</taxon>
        <taxon>Muscomorpha</taxon>
        <taxon>Oestroidea</taxon>
        <taxon>Calliphoridae</taxon>
        <taxon>Luciliinae</taxon>
        <taxon>Lucilia</taxon>
    </lineage>
</organism>
<feature type="compositionally biased region" description="Low complexity" evidence="2">
    <location>
        <begin position="33"/>
        <end position="70"/>
    </location>
</feature>
<feature type="compositionally biased region" description="Basic and acidic residues" evidence="2">
    <location>
        <begin position="3311"/>
        <end position="3327"/>
    </location>
</feature>
<feature type="compositionally biased region" description="Polar residues" evidence="2">
    <location>
        <begin position="636"/>
        <end position="658"/>
    </location>
</feature>
<feature type="region of interest" description="Disordered" evidence="2">
    <location>
        <begin position="1024"/>
        <end position="1053"/>
    </location>
</feature>
<feature type="compositionally biased region" description="Basic and acidic residues" evidence="2">
    <location>
        <begin position="1726"/>
        <end position="1739"/>
    </location>
</feature>
<keyword evidence="1" id="KW-0175">Coiled coil</keyword>
<feature type="region of interest" description="Disordered" evidence="2">
    <location>
        <begin position="2281"/>
        <end position="2449"/>
    </location>
</feature>
<feature type="region of interest" description="Disordered" evidence="2">
    <location>
        <begin position="1954"/>
        <end position="1977"/>
    </location>
</feature>
<comment type="caution">
    <text evidence="3">The sequence shown here is derived from an EMBL/GenBank/DDBJ whole genome shotgun (WGS) entry which is preliminary data.</text>
</comment>
<evidence type="ECO:0000313" key="4">
    <source>
        <dbReference type="Proteomes" id="UP000037069"/>
    </source>
</evidence>
<dbReference type="OrthoDB" id="8045750at2759"/>
<feature type="region of interest" description="Disordered" evidence="2">
    <location>
        <begin position="1520"/>
        <end position="1885"/>
    </location>
</feature>
<dbReference type="EMBL" id="JRES01000673">
    <property type="protein sequence ID" value="KNC29357.1"/>
    <property type="molecule type" value="Genomic_DNA"/>
</dbReference>
<feature type="region of interest" description="Disordered" evidence="2">
    <location>
        <begin position="3092"/>
        <end position="3113"/>
    </location>
</feature>
<feature type="compositionally biased region" description="Acidic residues" evidence="2">
    <location>
        <begin position="1830"/>
        <end position="1839"/>
    </location>
</feature>
<dbReference type="STRING" id="7375.A0A0L0CAT1"/>
<accession>A0A0L0CAT1</accession>
<feature type="compositionally biased region" description="Low complexity" evidence="2">
    <location>
        <begin position="80"/>
        <end position="112"/>
    </location>
</feature>
<feature type="compositionally biased region" description="Basic and acidic residues" evidence="2">
    <location>
        <begin position="939"/>
        <end position="957"/>
    </location>
</feature>
<feature type="compositionally biased region" description="Basic and acidic residues" evidence="2">
    <location>
        <begin position="1810"/>
        <end position="1822"/>
    </location>
</feature>
<feature type="compositionally biased region" description="Acidic residues" evidence="2">
    <location>
        <begin position="3518"/>
        <end position="3528"/>
    </location>
</feature>
<feature type="region of interest" description="Disordered" evidence="2">
    <location>
        <begin position="939"/>
        <end position="961"/>
    </location>
</feature>
<feature type="compositionally biased region" description="Acidic residues" evidence="2">
    <location>
        <begin position="1588"/>
        <end position="1608"/>
    </location>
</feature>
<feature type="coiled-coil region" evidence="1">
    <location>
        <begin position="2934"/>
        <end position="2961"/>
    </location>
</feature>
<feature type="compositionally biased region" description="Polar residues" evidence="2">
    <location>
        <begin position="2812"/>
        <end position="2822"/>
    </location>
</feature>
<feature type="compositionally biased region" description="Low complexity" evidence="2">
    <location>
        <begin position="984"/>
        <end position="1001"/>
    </location>
</feature>
<feature type="compositionally biased region" description="Basic and acidic residues" evidence="2">
    <location>
        <begin position="1033"/>
        <end position="1042"/>
    </location>
</feature>
<feature type="compositionally biased region" description="Low complexity" evidence="2">
    <location>
        <begin position="119"/>
        <end position="128"/>
    </location>
</feature>
<feature type="compositionally biased region" description="Polar residues" evidence="2">
    <location>
        <begin position="3283"/>
        <end position="3310"/>
    </location>
</feature>